<evidence type="ECO:0000259" key="4">
    <source>
        <dbReference type="PROSITE" id="PS51393"/>
    </source>
</evidence>
<dbReference type="EMBL" id="JAEMGP010000011">
    <property type="protein sequence ID" value="KAG5203481.1"/>
    <property type="molecule type" value="Genomic_DNA"/>
</dbReference>
<protein>
    <recommendedName>
        <fullName evidence="4">Lipoxygenase domain-containing protein</fullName>
    </recommendedName>
</protein>
<proteinExistence type="predicted"/>
<organism evidence="5 6">
    <name type="scientific">Ovis aries</name>
    <name type="common">Sheep</name>
    <dbReference type="NCBI Taxonomy" id="9940"/>
    <lineage>
        <taxon>Eukaryota</taxon>
        <taxon>Metazoa</taxon>
        <taxon>Chordata</taxon>
        <taxon>Craniata</taxon>
        <taxon>Vertebrata</taxon>
        <taxon>Euteleostomi</taxon>
        <taxon>Mammalia</taxon>
        <taxon>Eutheria</taxon>
        <taxon>Laurasiatheria</taxon>
        <taxon>Artiodactyla</taxon>
        <taxon>Ruminantia</taxon>
        <taxon>Pecora</taxon>
        <taxon>Bovidae</taxon>
        <taxon>Caprinae</taxon>
        <taxon>Ovis</taxon>
    </lineage>
</organism>
<evidence type="ECO:0000256" key="1">
    <source>
        <dbReference type="ARBA" id="ARBA00022723"/>
    </source>
</evidence>
<dbReference type="PROSITE" id="PS51393">
    <property type="entry name" value="LIPOXYGENASE_3"/>
    <property type="match status" value="1"/>
</dbReference>
<evidence type="ECO:0000313" key="6">
    <source>
        <dbReference type="Proteomes" id="UP000664991"/>
    </source>
</evidence>
<feature type="domain" description="Lipoxygenase" evidence="4">
    <location>
        <begin position="118"/>
        <end position="244"/>
    </location>
</feature>
<dbReference type="Pfam" id="PF00305">
    <property type="entry name" value="Lipoxygenase"/>
    <property type="match status" value="1"/>
</dbReference>
<dbReference type="GO" id="GO:0046872">
    <property type="term" value="F:metal ion binding"/>
    <property type="evidence" value="ECO:0007669"/>
    <property type="project" value="UniProtKB-KW"/>
</dbReference>
<dbReference type="GO" id="GO:0016702">
    <property type="term" value="F:oxidoreductase activity, acting on single donors with incorporation of molecular oxygen, incorporation of two atoms of oxygen"/>
    <property type="evidence" value="ECO:0007669"/>
    <property type="project" value="InterPro"/>
</dbReference>
<evidence type="ECO:0000313" key="5">
    <source>
        <dbReference type="EMBL" id="KAG5203481.1"/>
    </source>
</evidence>
<evidence type="ECO:0000256" key="2">
    <source>
        <dbReference type="ARBA" id="ARBA00022964"/>
    </source>
</evidence>
<comment type="caution">
    <text evidence="5">The sequence shown here is derived from an EMBL/GenBank/DDBJ whole genome shotgun (WGS) entry which is preliminary data.</text>
</comment>
<dbReference type="Proteomes" id="UP000664991">
    <property type="component" value="Unassembled WGS sequence"/>
</dbReference>
<dbReference type="InterPro" id="IPR036226">
    <property type="entry name" value="LipOase_C_sf"/>
</dbReference>
<name>A0A836A8T6_SHEEP</name>
<dbReference type="GO" id="GO:0034440">
    <property type="term" value="P:lipid oxidation"/>
    <property type="evidence" value="ECO:0007669"/>
    <property type="project" value="InterPro"/>
</dbReference>
<dbReference type="InterPro" id="IPR013819">
    <property type="entry name" value="LipOase_C"/>
</dbReference>
<keyword evidence="1" id="KW-0479">Metal-binding</keyword>
<accession>A0A836A8T6</accession>
<dbReference type="AlphaFoldDB" id="A0A836A8T6"/>
<dbReference type="InterPro" id="IPR000907">
    <property type="entry name" value="LipOase"/>
</dbReference>
<gene>
    <name evidence="5" type="ORF">JEQ12_003064</name>
</gene>
<dbReference type="Gene3D" id="1.20.245.10">
    <property type="entry name" value="Lipoxygenase-1, Domain 5"/>
    <property type="match status" value="1"/>
</dbReference>
<evidence type="ECO:0000256" key="3">
    <source>
        <dbReference type="ARBA" id="ARBA00023002"/>
    </source>
</evidence>
<reference evidence="5 6" key="1">
    <citation type="submission" date="2020-12" db="EMBL/GenBank/DDBJ databases">
        <title>De novo assembly of Tibetan sheep genome.</title>
        <authorList>
            <person name="Li X."/>
        </authorList>
    </citation>
    <scope>NUCLEOTIDE SEQUENCE [LARGE SCALE GENOMIC DNA]</scope>
    <source>
        <tissue evidence="5">Heart</tissue>
    </source>
</reference>
<dbReference type="SUPFAM" id="SSF48484">
    <property type="entry name" value="Lipoxigenase"/>
    <property type="match status" value="1"/>
</dbReference>
<keyword evidence="3" id="KW-0560">Oxidoreductase</keyword>
<dbReference type="PANTHER" id="PTHR11771">
    <property type="entry name" value="LIPOXYGENASE"/>
    <property type="match status" value="1"/>
</dbReference>
<sequence length="244" mass="27491">MEEAELPGVALSRPPFREAEPLRQQEELRWTEFFPEIPHCLDAENLKELDLSLHYSVAKEMDQKGCILSLRALCTWWTMPSLKDPLQRHQRTTPVFGCPPDPAAPVPWWTPATSRYPGVPSSLDSCADLTEFLSMTIFSCSAQHTAVNTGGQFGFGDWMPNSPSTIRLPLPTSKGQSLTSLMASLPEVNVTCHSLELFWSVSDETKDTRYLGTYPDKHFTEEAPRKKTSVFHSHLAQISRDIQE</sequence>
<keyword evidence="2" id="KW-0223">Dioxygenase</keyword>